<name>A0ABT1NIJ6_9FIRM</name>
<proteinExistence type="predicted"/>
<accession>A0ABT1NIJ6</accession>
<dbReference type="Gene3D" id="3.30.1490.130">
    <property type="entry name" value="D-aminoacylase. Domain 3"/>
    <property type="match status" value="1"/>
</dbReference>
<dbReference type="RefSeq" id="WP_255227208.1">
    <property type="nucleotide sequence ID" value="NZ_JAJEKE010000006.1"/>
</dbReference>
<dbReference type="PANTHER" id="PTHR11647">
    <property type="entry name" value="HYDRANTOINASE/DIHYDROPYRIMIDINASE FAMILY MEMBER"/>
    <property type="match status" value="1"/>
</dbReference>
<dbReference type="Proteomes" id="UP001651880">
    <property type="component" value="Unassembled WGS sequence"/>
</dbReference>
<dbReference type="EMBL" id="JAJEKE010000006">
    <property type="protein sequence ID" value="MCQ1529696.1"/>
    <property type="molecule type" value="Genomic_DNA"/>
</dbReference>
<dbReference type="SUPFAM" id="SSF51338">
    <property type="entry name" value="Composite domain of metallo-dependent hydrolases"/>
    <property type="match status" value="1"/>
</dbReference>
<dbReference type="InterPro" id="IPR032466">
    <property type="entry name" value="Metal_Hydrolase"/>
</dbReference>
<keyword evidence="3" id="KW-1185">Reference proteome</keyword>
<evidence type="ECO:0000313" key="2">
    <source>
        <dbReference type="EMBL" id="MCQ1529696.1"/>
    </source>
</evidence>
<feature type="domain" description="Amidohydrolase 3" evidence="1">
    <location>
        <begin position="44"/>
        <end position="522"/>
    </location>
</feature>
<dbReference type="Pfam" id="PF07969">
    <property type="entry name" value="Amidohydro_3"/>
    <property type="match status" value="1"/>
</dbReference>
<protein>
    <submittedName>
        <fullName evidence="2">D-aminoacylase</fullName>
    </submittedName>
</protein>
<organism evidence="2 3">
    <name type="scientific">Lutispora saccharofermentans</name>
    <dbReference type="NCBI Taxonomy" id="3024236"/>
    <lineage>
        <taxon>Bacteria</taxon>
        <taxon>Bacillati</taxon>
        <taxon>Bacillota</taxon>
        <taxon>Clostridia</taxon>
        <taxon>Lutisporales</taxon>
        <taxon>Lutisporaceae</taxon>
        <taxon>Lutispora</taxon>
    </lineage>
</organism>
<dbReference type="SUPFAM" id="SSF51556">
    <property type="entry name" value="Metallo-dependent hydrolases"/>
    <property type="match status" value="1"/>
</dbReference>
<gene>
    <name evidence="2" type="ORF">LJD61_09030</name>
</gene>
<dbReference type="InterPro" id="IPR011059">
    <property type="entry name" value="Metal-dep_hydrolase_composite"/>
</dbReference>
<dbReference type="InterPro" id="IPR013108">
    <property type="entry name" value="Amidohydro_3"/>
</dbReference>
<dbReference type="Gene3D" id="2.30.40.10">
    <property type="entry name" value="Urease, subunit C, domain 1"/>
    <property type="match status" value="1"/>
</dbReference>
<reference evidence="2 3" key="1">
    <citation type="submission" date="2021-10" db="EMBL/GenBank/DDBJ databases">
        <title>Lutispora strain m25 sp. nov., a thermophilic, non-spore-forming bacterium isolated from a lab-scale methanogenic bioreactor digesting anaerobic sludge.</title>
        <authorList>
            <person name="El Houari A."/>
            <person name="Mcdonald J."/>
        </authorList>
    </citation>
    <scope>NUCLEOTIDE SEQUENCE [LARGE SCALE GENOMIC DNA]</scope>
    <source>
        <strain evidence="3">m25</strain>
    </source>
</reference>
<dbReference type="PANTHER" id="PTHR11647:SF1">
    <property type="entry name" value="COLLAPSIN RESPONSE MEDIATOR PROTEIN"/>
    <property type="match status" value="1"/>
</dbReference>
<dbReference type="CDD" id="cd01297">
    <property type="entry name" value="D-aminoacylase"/>
    <property type="match status" value="1"/>
</dbReference>
<evidence type="ECO:0000259" key="1">
    <source>
        <dbReference type="Pfam" id="PF07969"/>
    </source>
</evidence>
<sequence>MFDIKIINGMVIDGSGKNRYRADVGITGDLIAAIGDLSTAKAKKTVNADGKIVTPGFIDMHTHSDLSLLYDSLASARIYNGVTTDVIGNCGVGVAPVSEKTKDLLLKYLTTRIVGSIPVDHLDLPWTTYEEYLDYADKKPTAINMVPLVAQGAIRIHEMGFDGTPATAEQMAHMQEEIYKAMEAGACGLTSGLVYLPGLYTDEDELAELCKAIKPYGVKYITHQRDEGSGIYESMEEAFNICRKADVGLHISHLKLTDPKHWGCVGKLFAKLKEGSDSGLDITYDTYPYTSGMSSLASLVPAWCFEGGGVAHMLELLRDPNQRGNVQEGIRKKMIDFGYNTCEEAAASFKVANVTADSGKWMEGKSLPELAELRGTDVVTSICDILLEQDSKIQVRMICQQDSDMEAITANPESMVGSDSMCMSNKGIMAAGQTHPRAYGTQGMILRHFVREKGLLTLESAVRKMAALPAQTLCLDRRGLLREGYFADVVVLDADTVRDNATYEHSKVYTSGIDCVIVNGGVAMENGVQDNNVLMGRVLRRKR</sequence>
<dbReference type="InterPro" id="IPR050378">
    <property type="entry name" value="Metallo-dep_Hydrolases_sf"/>
</dbReference>
<evidence type="ECO:0000313" key="3">
    <source>
        <dbReference type="Proteomes" id="UP001651880"/>
    </source>
</evidence>
<comment type="caution">
    <text evidence="2">The sequence shown here is derived from an EMBL/GenBank/DDBJ whole genome shotgun (WGS) entry which is preliminary data.</text>
</comment>
<dbReference type="Gene3D" id="3.20.20.140">
    <property type="entry name" value="Metal-dependent hydrolases"/>
    <property type="match status" value="1"/>
</dbReference>
<dbReference type="InterPro" id="IPR023100">
    <property type="entry name" value="D-aminoacylase_insert_dom_sf"/>
</dbReference>